<dbReference type="EMBL" id="JAJA02000001">
    <property type="protein sequence ID" value="KWS03204.1"/>
    <property type="molecule type" value="Genomic_DNA"/>
</dbReference>
<protein>
    <submittedName>
        <fullName evidence="7">Coproporphyrinogen III oxidase</fullName>
    </submittedName>
</protein>
<dbReference type="SFLD" id="SFLDG01082">
    <property type="entry name" value="B12-binding_domain_containing"/>
    <property type="match status" value="1"/>
</dbReference>
<keyword evidence="4" id="KW-0408">Iron</keyword>
<evidence type="ECO:0000256" key="4">
    <source>
        <dbReference type="ARBA" id="ARBA00023004"/>
    </source>
</evidence>
<evidence type="ECO:0000256" key="3">
    <source>
        <dbReference type="ARBA" id="ARBA00022723"/>
    </source>
</evidence>
<dbReference type="Gene3D" id="3.20.20.70">
    <property type="entry name" value="Aldolase class I"/>
    <property type="match status" value="1"/>
</dbReference>
<dbReference type="InterPro" id="IPR006638">
    <property type="entry name" value="Elp3/MiaA/NifB-like_rSAM"/>
</dbReference>
<dbReference type="NCBIfam" id="NF006067">
    <property type="entry name" value="PRK08208.1"/>
    <property type="match status" value="1"/>
</dbReference>
<dbReference type="CDD" id="cd01335">
    <property type="entry name" value="Radical_SAM"/>
    <property type="match status" value="1"/>
</dbReference>
<feature type="domain" description="Radical SAM core" evidence="6">
    <location>
        <begin position="41"/>
        <end position="278"/>
    </location>
</feature>
<dbReference type="InterPro" id="IPR013785">
    <property type="entry name" value="Aldolase_TIM"/>
</dbReference>
<name>A0A108U609_9GAMM</name>
<dbReference type="PROSITE" id="PS51918">
    <property type="entry name" value="RADICAL_SAM"/>
    <property type="match status" value="1"/>
</dbReference>
<dbReference type="Proteomes" id="UP000023435">
    <property type="component" value="Unassembled WGS sequence"/>
</dbReference>
<dbReference type="GO" id="GO:0006779">
    <property type="term" value="P:porphyrin-containing compound biosynthetic process"/>
    <property type="evidence" value="ECO:0007669"/>
    <property type="project" value="TreeGrafter"/>
</dbReference>
<dbReference type="SUPFAM" id="SSF102114">
    <property type="entry name" value="Radical SAM enzymes"/>
    <property type="match status" value="1"/>
</dbReference>
<organism evidence="7 8">
    <name type="scientific">Lysobacter capsici AZ78</name>
    <dbReference type="NCBI Taxonomy" id="1444315"/>
    <lineage>
        <taxon>Bacteria</taxon>
        <taxon>Pseudomonadati</taxon>
        <taxon>Pseudomonadota</taxon>
        <taxon>Gammaproteobacteria</taxon>
        <taxon>Lysobacterales</taxon>
        <taxon>Lysobacteraceae</taxon>
        <taxon>Lysobacter</taxon>
    </lineage>
</organism>
<dbReference type="Pfam" id="PF04055">
    <property type="entry name" value="Radical_SAM"/>
    <property type="match status" value="1"/>
</dbReference>
<evidence type="ECO:0000313" key="8">
    <source>
        <dbReference type="Proteomes" id="UP000023435"/>
    </source>
</evidence>
<dbReference type="InterPro" id="IPR007197">
    <property type="entry name" value="rSAM"/>
</dbReference>
<dbReference type="SFLD" id="SFLDG01065">
    <property type="entry name" value="anaerobic_coproporphyrinogen-I"/>
    <property type="match status" value="1"/>
</dbReference>
<dbReference type="GO" id="GO:0046872">
    <property type="term" value="F:metal ion binding"/>
    <property type="evidence" value="ECO:0007669"/>
    <property type="project" value="UniProtKB-KW"/>
</dbReference>
<dbReference type="GO" id="GO:0051539">
    <property type="term" value="F:4 iron, 4 sulfur cluster binding"/>
    <property type="evidence" value="ECO:0007669"/>
    <property type="project" value="TreeGrafter"/>
</dbReference>
<dbReference type="GO" id="GO:0005737">
    <property type="term" value="C:cytoplasm"/>
    <property type="evidence" value="ECO:0007669"/>
    <property type="project" value="TreeGrafter"/>
</dbReference>
<dbReference type="AlphaFoldDB" id="A0A108U609"/>
<accession>A0A108U609</accession>
<dbReference type="SFLD" id="SFLDS00029">
    <property type="entry name" value="Radical_SAM"/>
    <property type="match status" value="1"/>
</dbReference>
<sequence length="451" mass="50336">MPRLADLLRLPPYQAYSYSYPHKTAYRPIEPPRPLSQLWAGERRDALFLYLHVPFCSYRCGFCNLFALARPDPAKVERYLQQMEHQLRATAAALAEHRFVRFALGGGTPTYLDVEQLRQVFAMVERHANIDLRAIPAGIEVSPETVDAEKLRVCREAGIDRVSMGIQSFSEAEVRALVRPQQREVVERAIGAIREAGFPTLNLDLIYGIAGQTVASFLASIDSALSHAPEELYLYPLYVRPLTGLGRIEAKNGGKTGFVLQPEPLDERLALYQAGRDRLLQAGYTQVSMRMFRAPHAPDLAAPVYCCQSDGMVGIGCGARSYTGRLHYSSEYGVARRSVAEILDHYLARDEASFACADYGIELDADEQRRRYVIQSLLIRPGLEHAGYRERFGADCLDDLPQLRDLIELGLADDDGALLALNDEGLARADTLGPWLTSAAIAQRMRDYRLG</sequence>
<keyword evidence="3" id="KW-0479">Metal-binding</keyword>
<dbReference type="GO" id="GO:0003824">
    <property type="term" value="F:catalytic activity"/>
    <property type="evidence" value="ECO:0007669"/>
    <property type="project" value="InterPro"/>
</dbReference>
<keyword evidence="8" id="KW-1185">Reference proteome</keyword>
<keyword evidence="5" id="KW-0411">Iron-sulfur</keyword>
<evidence type="ECO:0000256" key="1">
    <source>
        <dbReference type="ARBA" id="ARBA00001966"/>
    </source>
</evidence>
<comment type="cofactor">
    <cofactor evidence="1">
        <name>[4Fe-4S] cluster</name>
        <dbReference type="ChEBI" id="CHEBI:49883"/>
    </cofactor>
</comment>
<dbReference type="OrthoDB" id="9808022at2"/>
<evidence type="ECO:0000256" key="5">
    <source>
        <dbReference type="ARBA" id="ARBA00023014"/>
    </source>
</evidence>
<gene>
    <name evidence="7" type="ORF">AZ78_0750</name>
</gene>
<dbReference type="PANTHER" id="PTHR13932:SF5">
    <property type="entry name" value="RADICAL S-ADENOSYL METHIONINE DOMAIN-CONTAINING PROTEIN 1, MITOCHONDRIAL"/>
    <property type="match status" value="1"/>
</dbReference>
<keyword evidence="2" id="KW-0949">S-adenosyl-L-methionine</keyword>
<proteinExistence type="predicted"/>
<dbReference type="SMART" id="SM00729">
    <property type="entry name" value="Elp3"/>
    <property type="match status" value="1"/>
</dbReference>
<evidence type="ECO:0000259" key="6">
    <source>
        <dbReference type="PROSITE" id="PS51918"/>
    </source>
</evidence>
<comment type="caution">
    <text evidence="7">The sequence shown here is derived from an EMBL/GenBank/DDBJ whole genome shotgun (WGS) entry which is preliminary data.</text>
</comment>
<dbReference type="InterPro" id="IPR034505">
    <property type="entry name" value="Coproporphyrinogen-III_oxidase"/>
</dbReference>
<dbReference type="PANTHER" id="PTHR13932">
    <property type="entry name" value="COPROPORPHYRINIGEN III OXIDASE"/>
    <property type="match status" value="1"/>
</dbReference>
<reference evidence="7 8" key="1">
    <citation type="journal article" date="2014" name="Genome Announc.">
        <title>Draft Genome Sequence of Lysobacter capsici AZ78, a Bacterium Antagonistic to Plant-Pathogenic Oomycetes.</title>
        <authorList>
            <person name="Puopolo G."/>
            <person name="Sonego P."/>
            <person name="Engelen K."/>
            <person name="Pertot I."/>
        </authorList>
    </citation>
    <scope>NUCLEOTIDE SEQUENCE [LARGE SCALE GENOMIC DNA]</scope>
    <source>
        <strain evidence="7 8">AZ78</strain>
    </source>
</reference>
<dbReference type="RefSeq" id="WP_036103075.1">
    <property type="nucleotide sequence ID" value="NZ_JAJA02000001.1"/>
</dbReference>
<dbReference type="InterPro" id="IPR058240">
    <property type="entry name" value="rSAM_sf"/>
</dbReference>
<evidence type="ECO:0000256" key="2">
    <source>
        <dbReference type="ARBA" id="ARBA00022691"/>
    </source>
</evidence>
<evidence type="ECO:0000313" key="7">
    <source>
        <dbReference type="EMBL" id="KWS03204.1"/>
    </source>
</evidence>